<gene>
    <name evidence="2" type="ORF">HMPREF9456_00850</name>
</gene>
<feature type="signal peptide" evidence="1">
    <location>
        <begin position="1"/>
        <end position="20"/>
    </location>
</feature>
<dbReference type="Proteomes" id="UP000006420">
    <property type="component" value="Unassembled WGS sequence"/>
</dbReference>
<feature type="chain" id="PRO_5003385860" evidence="1">
    <location>
        <begin position="21"/>
        <end position="530"/>
    </location>
</feature>
<organism evidence="2 3">
    <name type="scientific">Dysgonomonas mossii DSM 22836</name>
    <dbReference type="NCBI Taxonomy" id="742767"/>
    <lineage>
        <taxon>Bacteria</taxon>
        <taxon>Pseudomonadati</taxon>
        <taxon>Bacteroidota</taxon>
        <taxon>Bacteroidia</taxon>
        <taxon>Bacteroidales</taxon>
        <taxon>Dysgonomonadaceae</taxon>
        <taxon>Dysgonomonas</taxon>
    </lineage>
</organism>
<name>F8WXS0_9BACT</name>
<dbReference type="eggNOG" id="ENOG502ZA5W">
    <property type="taxonomic scope" value="Bacteria"/>
</dbReference>
<dbReference type="GeneID" id="78081524"/>
<comment type="caution">
    <text evidence="2">The sequence shown here is derived from an EMBL/GenBank/DDBJ whole genome shotgun (WGS) entry which is preliminary data.</text>
</comment>
<dbReference type="RefSeq" id="WP_006842221.1">
    <property type="nucleotide sequence ID" value="NZ_AQWJ01000002.1"/>
</dbReference>
<dbReference type="EMBL" id="ADLW01000003">
    <property type="protein sequence ID" value="EGK04523.1"/>
    <property type="molecule type" value="Genomic_DNA"/>
</dbReference>
<proteinExistence type="predicted"/>
<dbReference type="OrthoDB" id="644302at2"/>
<accession>F8WXS0</accession>
<keyword evidence="3" id="KW-1185">Reference proteome</keyword>
<evidence type="ECO:0000313" key="3">
    <source>
        <dbReference type="Proteomes" id="UP000006420"/>
    </source>
</evidence>
<dbReference type="PROSITE" id="PS51257">
    <property type="entry name" value="PROKAR_LIPOPROTEIN"/>
    <property type="match status" value="1"/>
</dbReference>
<dbReference type="AlphaFoldDB" id="F8WXS0"/>
<sequence>MKNLISILLILFLVSCSVDEYDAGTFSANRIDETGYNNLVFAQGIAKSLVNPEIRAFLKEEALKEVDNDFDVIYALVKDRELKSGKSFRETISGYMGGIKRLDSIAKLDPTLTIAIPYLSNKTNVETWDTSTEIPKLVYRDHFTDKKQKELLGFDCEGNSFKMLRYTKPDRLTLVVKSNERLLASPKMRSLKSSAYKPLIDDSGDVVAYFVDDEFSHNTFSNLKANQVVVGWEKVTEFENNIYLKAVRESPDSPRDYIYYGISTKNNVTLGRLNTTYKEYITSIQFNSTESYTHVADLDDRSQAADWSDGNLEIVFDFLFLTKEEVISKVTKMISVRIKDLFYSGKTLTYNLPNPIEVFNWDMYKYGSTFKIIVSEYDPGTATERVESTSTTISHNWQVETSGGFGSIWKVGAKYNGSHTDVKTQSTKINFTNNSDPLGEILVDFFNPISLNKTVKVWVKFSTSHSSTNWGTCHVIKDINDIVGIRSFINECLDCWPTYPAKKIELEYDLIYHKSNTGMVSLGIRPIKIG</sequence>
<protein>
    <submittedName>
        <fullName evidence="2">Uncharacterized protein</fullName>
    </submittedName>
</protein>
<evidence type="ECO:0000256" key="1">
    <source>
        <dbReference type="SAM" id="SignalP"/>
    </source>
</evidence>
<dbReference type="STRING" id="742767.HMPREF9456_00850"/>
<keyword evidence="1" id="KW-0732">Signal</keyword>
<reference evidence="2 3" key="1">
    <citation type="submission" date="2011-04" db="EMBL/GenBank/DDBJ databases">
        <title>The Genome Sequence of Dysgonomonas mossii DSM 22836.</title>
        <authorList>
            <consortium name="The Broad Institute Genome Sequencing Platform"/>
            <person name="Earl A."/>
            <person name="Ward D."/>
            <person name="Feldgarden M."/>
            <person name="Gevers D."/>
            <person name="Pudlo N."/>
            <person name="Martens E."/>
            <person name="Allen-Vercoe E."/>
            <person name="Young S.K."/>
            <person name="Zeng Q."/>
            <person name="Gargeya S."/>
            <person name="Fitzgerald M."/>
            <person name="Haas B."/>
            <person name="Abouelleil A."/>
            <person name="Alvarado L."/>
            <person name="Arachchi H.M."/>
            <person name="Berlin A."/>
            <person name="Brown A."/>
            <person name="Chapman S.B."/>
            <person name="Chen Z."/>
            <person name="Dunbar C."/>
            <person name="Freedman E."/>
            <person name="Gearin G."/>
            <person name="Gellesch M."/>
            <person name="Goldberg J."/>
            <person name="Griggs A."/>
            <person name="Gujja S."/>
            <person name="Heiman D."/>
            <person name="Howarth C."/>
            <person name="Larson L."/>
            <person name="Lui A."/>
            <person name="MacDonald P.J.P."/>
            <person name="Mehta T."/>
            <person name="Montmayeur A."/>
            <person name="Murphy C."/>
            <person name="Neiman D."/>
            <person name="Pearson M."/>
            <person name="Priest M."/>
            <person name="Roberts A."/>
            <person name="Saif S."/>
            <person name="Shea T."/>
            <person name="Shenoy N."/>
            <person name="Sisk P."/>
            <person name="Stolte C."/>
            <person name="Sykes S."/>
            <person name="Yandava C."/>
            <person name="Wortman J."/>
            <person name="Nusbaum C."/>
            <person name="Birren B."/>
        </authorList>
    </citation>
    <scope>NUCLEOTIDE SEQUENCE [LARGE SCALE GENOMIC DNA]</scope>
    <source>
        <strain evidence="2 3">DSM 22836</strain>
    </source>
</reference>
<evidence type="ECO:0000313" key="2">
    <source>
        <dbReference type="EMBL" id="EGK04523.1"/>
    </source>
</evidence>
<dbReference type="HOGENOM" id="CLU_035494_0_0_10"/>